<evidence type="ECO:0000313" key="2">
    <source>
        <dbReference type="Proteomes" id="UP001549099"/>
    </source>
</evidence>
<organism evidence="1 2">
    <name type="scientific">Bhargavaea ullalensis</name>
    <dbReference type="NCBI Taxonomy" id="1265685"/>
    <lineage>
        <taxon>Bacteria</taxon>
        <taxon>Bacillati</taxon>
        <taxon>Bacillota</taxon>
        <taxon>Bacilli</taxon>
        <taxon>Bacillales</taxon>
        <taxon>Caryophanaceae</taxon>
        <taxon>Bhargavaea</taxon>
    </lineage>
</organism>
<protein>
    <recommendedName>
        <fullName evidence="3">YugN-like family protein</fullName>
    </recommendedName>
</protein>
<dbReference type="Pfam" id="PF08868">
    <property type="entry name" value="YugN"/>
    <property type="match status" value="1"/>
</dbReference>
<dbReference type="EMBL" id="JBEPLW010000001">
    <property type="protein sequence ID" value="MET3574422.1"/>
    <property type="molecule type" value="Genomic_DNA"/>
</dbReference>
<dbReference type="InterPro" id="IPR014967">
    <property type="entry name" value="Uncharacterised_YugN-like"/>
</dbReference>
<dbReference type="Gene3D" id="3.30.310.100">
    <property type="entry name" value="YugN-like"/>
    <property type="match status" value="1"/>
</dbReference>
<dbReference type="SUPFAM" id="SSF160755">
    <property type="entry name" value="YugN-like"/>
    <property type="match status" value="1"/>
</dbReference>
<gene>
    <name evidence="1" type="ORF">ABID49_000298</name>
</gene>
<evidence type="ECO:0000313" key="1">
    <source>
        <dbReference type="EMBL" id="MET3574422.1"/>
    </source>
</evidence>
<accession>A0ABV2G7Z9</accession>
<reference evidence="1 2" key="1">
    <citation type="submission" date="2024-06" db="EMBL/GenBank/DDBJ databases">
        <title>Genomic Encyclopedia of Type Strains, Phase IV (KMG-IV): sequencing the most valuable type-strain genomes for metagenomic binning, comparative biology and taxonomic classification.</title>
        <authorList>
            <person name="Goeker M."/>
        </authorList>
    </citation>
    <scope>NUCLEOTIDE SEQUENCE [LARGE SCALE GENOMIC DNA]</scope>
    <source>
        <strain evidence="1 2">DSM 26128</strain>
    </source>
</reference>
<sequence>MLKLQTELEGRMASFGNASECVRGLGYHMGGSWDYDQGCFDRILYQEGGETIYLRLPFAVMDGQLDHFNAGIRFGTPYVIKHVVHVGLDRDGGSLLDATGFSQFQEPIDRDGHIENKNKWVHAGEEAIEKLMDCLNEQGLLRTG</sequence>
<dbReference type="InterPro" id="IPR036491">
    <property type="entry name" value="YugN-like_sf"/>
</dbReference>
<dbReference type="Proteomes" id="UP001549099">
    <property type="component" value="Unassembled WGS sequence"/>
</dbReference>
<evidence type="ECO:0008006" key="3">
    <source>
        <dbReference type="Google" id="ProtNLM"/>
    </source>
</evidence>
<keyword evidence="2" id="KW-1185">Reference proteome</keyword>
<dbReference type="RefSeq" id="WP_354194572.1">
    <property type="nucleotide sequence ID" value="NZ_JBEPLW010000001.1"/>
</dbReference>
<proteinExistence type="predicted"/>
<comment type="caution">
    <text evidence="1">The sequence shown here is derived from an EMBL/GenBank/DDBJ whole genome shotgun (WGS) entry which is preliminary data.</text>
</comment>
<name>A0ABV2G7Z9_9BACL</name>